<reference evidence="1" key="1">
    <citation type="submission" date="2013-11" db="EMBL/GenBank/DDBJ databases">
        <title>The Genome Sequence of Phytophthora parasitica CHvinca01.</title>
        <authorList>
            <consortium name="The Broad Institute Genomics Platform"/>
            <person name="Russ C."/>
            <person name="Tyler B."/>
            <person name="Panabieres F."/>
            <person name="Shan W."/>
            <person name="Tripathy S."/>
            <person name="Grunwald N."/>
            <person name="Machado M."/>
            <person name="Johnson C.S."/>
            <person name="Arredondo F."/>
            <person name="Hong C."/>
            <person name="Coffey M."/>
            <person name="Young S.K."/>
            <person name="Zeng Q."/>
            <person name="Gargeya S."/>
            <person name="Fitzgerald M."/>
            <person name="Abouelleil A."/>
            <person name="Alvarado L."/>
            <person name="Chapman S.B."/>
            <person name="Gainer-Dewar J."/>
            <person name="Goldberg J."/>
            <person name="Griggs A."/>
            <person name="Gujja S."/>
            <person name="Hansen M."/>
            <person name="Howarth C."/>
            <person name="Imamovic A."/>
            <person name="Ireland A."/>
            <person name="Larimer J."/>
            <person name="McCowan C."/>
            <person name="Murphy C."/>
            <person name="Pearson M."/>
            <person name="Poon T.W."/>
            <person name="Priest M."/>
            <person name="Roberts A."/>
            <person name="Saif S."/>
            <person name="Shea T."/>
            <person name="Sykes S."/>
            <person name="Wortman J."/>
            <person name="Nusbaum C."/>
            <person name="Birren B."/>
        </authorList>
    </citation>
    <scope>NUCLEOTIDE SEQUENCE [LARGE SCALE GENOMIC DNA]</scope>
    <source>
        <strain evidence="1">CHvinca01</strain>
    </source>
</reference>
<feature type="non-terminal residue" evidence="1">
    <location>
        <position position="229"/>
    </location>
</feature>
<organism evidence="1">
    <name type="scientific">Phytophthora nicotianae</name>
    <name type="common">Potato buckeye rot agent</name>
    <name type="synonym">Phytophthora parasitica</name>
    <dbReference type="NCBI Taxonomy" id="4792"/>
    <lineage>
        <taxon>Eukaryota</taxon>
        <taxon>Sar</taxon>
        <taxon>Stramenopiles</taxon>
        <taxon>Oomycota</taxon>
        <taxon>Peronosporomycetes</taxon>
        <taxon>Peronosporales</taxon>
        <taxon>Peronosporaceae</taxon>
        <taxon>Phytophthora</taxon>
    </lineage>
</organism>
<sequence length="229" mass="25971">MESADVAWSSLCGSIAVSVYEFVGLHYKEVLVAAACVLVWTVMEPVRSVATRLLATAGYFVYKWADLTQECLRRYRRYVWSAAVQEQPLLKKWWKIFEAVPATPMVVLEAHEEHLDGLGRLLYKWIDAFHAYWCVFLPETMRNGCHGIAKYWNGLCVEWKRTMSLYSIFYSVLFVYEGVEGVCQGWIGVGVVLVAANYYYLCEDGVVIGEGLNLDRQVASLSFGTVMTG</sequence>
<accession>W2JXI1</accession>
<evidence type="ECO:0000313" key="1">
    <source>
        <dbReference type="EMBL" id="ETL77597.1"/>
    </source>
</evidence>
<gene>
    <name evidence="1" type="ORF">L917_21462</name>
</gene>
<dbReference type="AlphaFoldDB" id="W2JXI1"/>
<dbReference type="EMBL" id="KI683524">
    <property type="protein sequence ID" value="ETL77597.1"/>
    <property type="molecule type" value="Genomic_DNA"/>
</dbReference>
<protein>
    <submittedName>
        <fullName evidence="1">Uncharacterized protein</fullName>
    </submittedName>
</protein>
<dbReference type="Proteomes" id="UP000054423">
    <property type="component" value="Unassembled WGS sequence"/>
</dbReference>
<dbReference type="OrthoDB" id="118770at2759"/>
<proteinExistence type="predicted"/>
<name>W2JXI1_PHYNI</name>